<dbReference type="Gene3D" id="3.40.50.1970">
    <property type="match status" value="1"/>
</dbReference>
<dbReference type="EC" id="1.1.1.-" evidence="5"/>
<organism evidence="5 6">
    <name type="scientific">Caldisericum exile (strain DSM 21853 / NBRC 104410 / AZM16c01)</name>
    <dbReference type="NCBI Taxonomy" id="511051"/>
    <lineage>
        <taxon>Bacteria</taxon>
        <taxon>Pseudomonadati</taxon>
        <taxon>Caldisericota/Cryosericota group</taxon>
        <taxon>Caldisericota</taxon>
        <taxon>Caldisericia</taxon>
        <taxon>Caldisericales</taxon>
        <taxon>Caldisericaceae</taxon>
        <taxon>Caldisericum</taxon>
    </lineage>
</organism>
<gene>
    <name evidence="5" type="ordered locus">CSE_09170</name>
</gene>
<evidence type="ECO:0000259" key="3">
    <source>
        <dbReference type="Pfam" id="PF00465"/>
    </source>
</evidence>
<dbReference type="PROSITE" id="PS00913">
    <property type="entry name" value="ADH_IRON_1"/>
    <property type="match status" value="1"/>
</dbReference>
<dbReference type="RefSeq" id="WP_014453445.1">
    <property type="nucleotide sequence ID" value="NC_017096.1"/>
</dbReference>
<dbReference type="KEGG" id="cex:CSE_09170"/>
<evidence type="ECO:0000256" key="2">
    <source>
        <dbReference type="ARBA" id="ARBA00023002"/>
    </source>
</evidence>
<dbReference type="Proteomes" id="UP000004793">
    <property type="component" value="Chromosome"/>
</dbReference>
<dbReference type="PANTHER" id="PTHR43633:SF1">
    <property type="entry name" value="ALCOHOL DEHYDROGENASE YQHD"/>
    <property type="match status" value="1"/>
</dbReference>
<dbReference type="GO" id="GO:1990362">
    <property type="term" value="F:butanol dehydrogenase (NAD+) activity"/>
    <property type="evidence" value="ECO:0007669"/>
    <property type="project" value="InterPro"/>
</dbReference>
<dbReference type="GO" id="GO:1990002">
    <property type="term" value="F:methylglyoxal reductase (NADPH) (acetol producing) activity"/>
    <property type="evidence" value="ECO:0007669"/>
    <property type="project" value="TreeGrafter"/>
</dbReference>
<dbReference type="GO" id="GO:0046872">
    <property type="term" value="F:metal ion binding"/>
    <property type="evidence" value="ECO:0007669"/>
    <property type="project" value="InterPro"/>
</dbReference>
<feature type="domain" description="Alcohol dehydrogenase iron-type/glycerol dehydrogenase GldA" evidence="3">
    <location>
        <begin position="9"/>
        <end position="180"/>
    </location>
</feature>
<dbReference type="InterPro" id="IPR044731">
    <property type="entry name" value="BDH-like"/>
</dbReference>
<reference evidence="5 6" key="1">
    <citation type="submission" date="2011-01" db="EMBL/GenBank/DDBJ databases">
        <title>Whole genome sequence of Caldisericum exile AZM16c01.</title>
        <authorList>
            <person name="Narita-Yamada S."/>
            <person name="Kawakoshi A."/>
            <person name="Nakamura S."/>
            <person name="Sasagawa M."/>
            <person name="Fukada J."/>
            <person name="Sekine M."/>
            <person name="Kato Y."/>
            <person name="Fukai R."/>
            <person name="Sasaki K."/>
            <person name="Hanamaki A."/>
            <person name="Narita H."/>
            <person name="Konno Y."/>
            <person name="Mori K."/>
            <person name="Yamazaki S."/>
            <person name="Suzuki K."/>
            <person name="Fujita N."/>
        </authorList>
    </citation>
    <scope>NUCLEOTIDE SEQUENCE [LARGE SCALE GENOMIC DNA]</scope>
    <source>
        <strain evidence="6">DSM 21853 / NBRC 104410 / AZM16c01</strain>
    </source>
</reference>
<dbReference type="FunFam" id="3.40.50.1970:FF:000003">
    <property type="entry name" value="Alcohol dehydrogenase, iron-containing"/>
    <property type="match status" value="1"/>
</dbReference>
<evidence type="ECO:0000313" key="5">
    <source>
        <dbReference type="EMBL" id="BAL81043.1"/>
    </source>
</evidence>
<dbReference type="EMBL" id="AP012051">
    <property type="protein sequence ID" value="BAL81043.1"/>
    <property type="molecule type" value="Genomic_DNA"/>
</dbReference>
<dbReference type="OrthoDB" id="9804734at2"/>
<dbReference type="Pfam" id="PF25137">
    <property type="entry name" value="ADH_Fe_C"/>
    <property type="match status" value="1"/>
</dbReference>
<keyword evidence="6" id="KW-1185">Reference proteome</keyword>
<dbReference type="InterPro" id="IPR056798">
    <property type="entry name" value="ADH_Fe_C"/>
</dbReference>
<dbReference type="InterPro" id="IPR018211">
    <property type="entry name" value="ADH_Fe_CS"/>
</dbReference>
<sequence>MDNFVLHIPTKVVFGKGEFNSLGKYARELGTKALVVTGRRFAKESGLLDKALKQLDEVGIKYVVYSEIEPNPESKTVDKGGEVARNENVDFIIAIGGGSVIDAAKIIKVIAKTEKSCWDYFERPPKETIQDKTLPLLTIVTFAATGSELDNAAVVTNSETRDKRGLFHPELFPSISIIDPLLTLSVPQRSTIDGVVDMFTHIFESYLSSNAHAPVSDRISEGLLKECMKAGEVVFHDPQNIEAREALSWIAALALSGIPNAGRKGPHPMHRLEHPISGIYGIAHGRGLSAIIPAYLIFTYDLHKDRLALFGEMVFGITNPRETILRIVDWLRQINALNGLKDLGVKKESFKAFVESALRDDGNQDFIRAKKPIYKDEIMKIYELAYDYSEIEKKILELF</sequence>
<dbReference type="InterPro" id="IPR001670">
    <property type="entry name" value="ADH_Fe/GldA"/>
</dbReference>
<dbReference type="GO" id="GO:0008106">
    <property type="term" value="F:alcohol dehydrogenase (NADP+) activity"/>
    <property type="evidence" value="ECO:0007669"/>
    <property type="project" value="TreeGrafter"/>
</dbReference>
<comment type="similarity">
    <text evidence="1">Belongs to the iron-containing alcohol dehydrogenase family.</text>
</comment>
<keyword evidence="2 5" id="KW-0560">Oxidoreductase</keyword>
<accession>A0A7U6GES3</accession>
<evidence type="ECO:0000259" key="4">
    <source>
        <dbReference type="Pfam" id="PF25137"/>
    </source>
</evidence>
<protein>
    <submittedName>
        <fullName evidence="5">Alcohol dehydrogenase</fullName>
        <ecNumber evidence="5">1.1.1.-</ecNumber>
    </submittedName>
</protein>
<dbReference type="AlphaFoldDB" id="A0A7U6GES3"/>
<proteinExistence type="inferred from homology"/>
<name>A0A7U6GES3_CALEA</name>
<evidence type="ECO:0000313" key="6">
    <source>
        <dbReference type="Proteomes" id="UP000004793"/>
    </source>
</evidence>
<evidence type="ECO:0000256" key="1">
    <source>
        <dbReference type="ARBA" id="ARBA00007358"/>
    </source>
</evidence>
<dbReference type="PANTHER" id="PTHR43633">
    <property type="entry name" value="ALCOHOL DEHYDROGENASE YQHD"/>
    <property type="match status" value="1"/>
</dbReference>
<dbReference type="Pfam" id="PF00465">
    <property type="entry name" value="Fe-ADH"/>
    <property type="match status" value="1"/>
</dbReference>
<dbReference type="GO" id="GO:0005829">
    <property type="term" value="C:cytosol"/>
    <property type="evidence" value="ECO:0007669"/>
    <property type="project" value="TreeGrafter"/>
</dbReference>
<dbReference type="CDD" id="cd08187">
    <property type="entry name" value="BDH"/>
    <property type="match status" value="1"/>
</dbReference>
<feature type="domain" description="Fe-containing alcohol dehydrogenase-like C-terminal" evidence="4">
    <location>
        <begin position="191"/>
        <end position="386"/>
    </location>
</feature>
<dbReference type="SUPFAM" id="SSF56796">
    <property type="entry name" value="Dehydroquinate synthase-like"/>
    <property type="match status" value="1"/>
</dbReference>
<dbReference type="Gene3D" id="1.20.1090.10">
    <property type="entry name" value="Dehydroquinate synthase-like - alpha domain"/>
    <property type="match status" value="1"/>
</dbReference>